<dbReference type="AlphaFoldDB" id="A0A8H7BVR6"/>
<dbReference type="InterPro" id="IPR009071">
    <property type="entry name" value="HMG_box_dom"/>
</dbReference>
<dbReference type="PROSITE" id="PS50118">
    <property type="entry name" value="HMG_BOX_2"/>
    <property type="match status" value="2"/>
</dbReference>
<dbReference type="GO" id="GO:0005634">
    <property type="term" value="C:nucleus"/>
    <property type="evidence" value="ECO:0007669"/>
    <property type="project" value="UniProtKB-UniRule"/>
</dbReference>
<feature type="DNA-binding region" description="HMG box" evidence="2">
    <location>
        <begin position="250"/>
        <end position="318"/>
    </location>
</feature>
<sequence length="433" mass="48091">MTKACPTKEHINLDNLPENLPFGLPYADFSQAQTLHNALHSPQLQQHAHLQDSPFQALSSPYTTFPILQTTMQPPQLHQPTVDMTKDISPSNKSKVPNKSRPRNDTSPAPIRVIRPPNAFLLFNKELRKRLKDQNPTMKVAEISKEIGERWKNLSQSEKGHYVNEANKLKETQRAMHPNSMYIRRSKAELTKAGHYSKSKKKVAAQMDKGNNPIFTENGSAQALNVPEASLSGQPQTKKKHRRDRNPGAPKHPLSAYMWYLTEVRPETMRTYPGSTVGQISKLCADRWNTMSEAERMPWKTKAQADKARYAREMQVYAAHNDHPLGRGTRQKYRSAAAAAAAATAAMMSSSPLNQESLLTNEGKSQDVSKPDGLDSSNSSFSAPTSPTSILCSSLPETVHDSMNPSTLLQSLPTSLPSALHSTDDTDEYVNTG</sequence>
<dbReference type="PANTHER" id="PTHR48112:SF22">
    <property type="entry name" value="MITOCHONDRIAL TRANSCRIPTION FACTOR A, ISOFORM B"/>
    <property type="match status" value="1"/>
</dbReference>
<evidence type="ECO:0000313" key="6">
    <source>
        <dbReference type="Proteomes" id="UP000605846"/>
    </source>
</evidence>
<evidence type="ECO:0000259" key="4">
    <source>
        <dbReference type="PROSITE" id="PS50118"/>
    </source>
</evidence>
<name>A0A8H7BVR6_9FUNG</name>
<feature type="compositionally biased region" description="Low complexity" evidence="3">
    <location>
        <begin position="376"/>
        <end position="389"/>
    </location>
</feature>
<dbReference type="InterPro" id="IPR050342">
    <property type="entry name" value="HMGB"/>
</dbReference>
<evidence type="ECO:0000256" key="3">
    <source>
        <dbReference type="SAM" id="MobiDB-lite"/>
    </source>
</evidence>
<accession>A0A8H7BVR6</accession>
<dbReference type="Proteomes" id="UP000605846">
    <property type="component" value="Unassembled WGS sequence"/>
</dbReference>
<feature type="DNA-binding region" description="HMG box" evidence="2">
    <location>
        <begin position="113"/>
        <end position="181"/>
    </location>
</feature>
<feature type="region of interest" description="Disordered" evidence="3">
    <location>
        <begin position="74"/>
        <end position="112"/>
    </location>
</feature>
<protein>
    <recommendedName>
        <fullName evidence="4">HMG box domain-containing protein</fullName>
    </recommendedName>
</protein>
<proteinExistence type="predicted"/>
<feature type="compositionally biased region" description="Polar residues" evidence="3">
    <location>
        <begin position="390"/>
        <end position="404"/>
    </location>
</feature>
<keyword evidence="1 2" id="KW-0238">DNA-binding</keyword>
<feature type="compositionally biased region" description="Basic and acidic residues" evidence="3">
    <location>
        <begin position="364"/>
        <end position="373"/>
    </location>
</feature>
<dbReference type="SMART" id="SM00398">
    <property type="entry name" value="HMG"/>
    <property type="match status" value="2"/>
</dbReference>
<gene>
    <name evidence="5" type="ORF">EC973_008276</name>
</gene>
<feature type="region of interest" description="Disordered" evidence="3">
    <location>
        <begin position="223"/>
        <end position="252"/>
    </location>
</feature>
<feature type="region of interest" description="Disordered" evidence="3">
    <location>
        <begin position="363"/>
        <end position="433"/>
    </location>
</feature>
<comment type="caution">
    <text evidence="5">The sequence shown here is derived from an EMBL/GenBank/DDBJ whole genome shotgun (WGS) entry which is preliminary data.</text>
</comment>
<organism evidence="5 6">
    <name type="scientific">Apophysomyces ossiformis</name>
    <dbReference type="NCBI Taxonomy" id="679940"/>
    <lineage>
        <taxon>Eukaryota</taxon>
        <taxon>Fungi</taxon>
        <taxon>Fungi incertae sedis</taxon>
        <taxon>Mucoromycota</taxon>
        <taxon>Mucoromycotina</taxon>
        <taxon>Mucoromycetes</taxon>
        <taxon>Mucorales</taxon>
        <taxon>Mucorineae</taxon>
        <taxon>Mucoraceae</taxon>
        <taxon>Apophysomyces</taxon>
    </lineage>
</organism>
<dbReference type="EMBL" id="JABAYA010000007">
    <property type="protein sequence ID" value="KAF7731762.1"/>
    <property type="molecule type" value="Genomic_DNA"/>
</dbReference>
<dbReference type="Gene3D" id="1.10.30.10">
    <property type="entry name" value="High mobility group box domain"/>
    <property type="match status" value="2"/>
</dbReference>
<evidence type="ECO:0000256" key="2">
    <source>
        <dbReference type="PROSITE-ProRule" id="PRU00267"/>
    </source>
</evidence>
<dbReference type="GO" id="GO:0003677">
    <property type="term" value="F:DNA binding"/>
    <property type="evidence" value="ECO:0007669"/>
    <property type="project" value="UniProtKB-UniRule"/>
</dbReference>
<feature type="domain" description="HMG box" evidence="4">
    <location>
        <begin position="113"/>
        <end position="181"/>
    </location>
</feature>
<feature type="compositionally biased region" description="Low complexity" evidence="3">
    <location>
        <begin position="405"/>
        <end position="418"/>
    </location>
</feature>
<dbReference type="SUPFAM" id="SSF47095">
    <property type="entry name" value="HMG-box"/>
    <property type="match status" value="2"/>
</dbReference>
<keyword evidence="6" id="KW-1185">Reference proteome</keyword>
<dbReference type="OrthoDB" id="1919336at2759"/>
<keyword evidence="2" id="KW-0539">Nucleus</keyword>
<dbReference type="InterPro" id="IPR036910">
    <property type="entry name" value="HMG_box_dom_sf"/>
</dbReference>
<evidence type="ECO:0000256" key="1">
    <source>
        <dbReference type="ARBA" id="ARBA00023125"/>
    </source>
</evidence>
<evidence type="ECO:0000313" key="5">
    <source>
        <dbReference type="EMBL" id="KAF7731762.1"/>
    </source>
</evidence>
<dbReference type="CDD" id="cd00084">
    <property type="entry name" value="HMG-box_SF"/>
    <property type="match status" value="1"/>
</dbReference>
<reference evidence="5" key="1">
    <citation type="submission" date="2020-01" db="EMBL/GenBank/DDBJ databases">
        <title>Genome Sequencing of Three Apophysomyces-Like Fungal Strains Confirms a Novel Fungal Genus in the Mucoromycota with divergent Burkholderia-like Endosymbiotic Bacteria.</title>
        <authorList>
            <person name="Stajich J.E."/>
            <person name="Macias A.M."/>
            <person name="Carter-House D."/>
            <person name="Lovett B."/>
            <person name="Kasson L.R."/>
            <person name="Berry K."/>
            <person name="Grigoriev I."/>
            <person name="Chang Y."/>
            <person name="Spatafora J."/>
            <person name="Kasson M.T."/>
        </authorList>
    </citation>
    <scope>NUCLEOTIDE SEQUENCE</scope>
    <source>
        <strain evidence="5">NRRL A-21654</strain>
    </source>
</reference>
<dbReference type="PANTHER" id="PTHR48112">
    <property type="entry name" value="HIGH MOBILITY GROUP PROTEIN DSP1"/>
    <property type="match status" value="1"/>
</dbReference>
<dbReference type="Pfam" id="PF00505">
    <property type="entry name" value="HMG_box"/>
    <property type="match status" value="2"/>
</dbReference>
<feature type="domain" description="HMG box" evidence="4">
    <location>
        <begin position="250"/>
        <end position="318"/>
    </location>
</feature>